<dbReference type="Proteomes" id="UP001501195">
    <property type="component" value="Unassembled WGS sequence"/>
</dbReference>
<sequence>MNAPTGGPSGPGAQDPRFAVGRRSITRVVAAFGAGAVGASLAGSVSARQAPEAAGTTTTATGAVVLEANPSGDCAPLLQALYDDGVRAVSLRPQSTYLLDSPVFLDSDDPFDSLVIYGNGAELALGPGLGRTDAFTADPQTRWAFFPNTRRDAFDGDAVSVDVDHRATGDAVGGTPRLVVHQVVVDGQGENRALAFFNRCAGRFNDVVMTAARTLVSWFDYCDAMVLDHCQARLDEVDDAWLLYQVSNGDGIVLLSPKSERGIGLASLWNCKGATIASAISGPVRLNRCRAVSILGGHAEGDVATTSAYVIRSSQVTIDSSLVYPSHSDDVPGIVIDDADDGLGSVVTLRDVGEMVFHRDGARTVKSDLQGDVGWAPVVSLSRVQRSTRLVAERVYTQVGTLQQGSRWLPSAGFRIVSADPDVTAALGTATALWQRACGSWELVHRDGWQVLPAGGAGISSSPALRAPEFLEARASSDGVGGSLRATRLEYVAALRDAEGNYTELSAVVAAALDDSSSVRLRLRTSGPGVLVLWRRRGPDVAREPEVSVSIPVQGPEVTLYDTGEHVGGVPWGSGTGVVPAEVAATNRTRDLILLSGRPVAQPLPMSGR</sequence>
<protein>
    <submittedName>
        <fullName evidence="1">Uncharacterized protein</fullName>
    </submittedName>
</protein>
<evidence type="ECO:0000313" key="1">
    <source>
        <dbReference type="EMBL" id="GAA4979971.1"/>
    </source>
</evidence>
<dbReference type="RefSeq" id="WP_345712398.1">
    <property type="nucleotide sequence ID" value="NZ_BAABIL010000292.1"/>
</dbReference>
<organism evidence="1 2">
    <name type="scientific">Kineococcus glutinatus</name>
    <dbReference type="NCBI Taxonomy" id="1070872"/>
    <lineage>
        <taxon>Bacteria</taxon>
        <taxon>Bacillati</taxon>
        <taxon>Actinomycetota</taxon>
        <taxon>Actinomycetes</taxon>
        <taxon>Kineosporiales</taxon>
        <taxon>Kineosporiaceae</taxon>
        <taxon>Kineococcus</taxon>
    </lineage>
</organism>
<name>A0ABP9HWV4_9ACTN</name>
<reference evidence="2" key="1">
    <citation type="journal article" date="2019" name="Int. J. Syst. Evol. Microbiol.">
        <title>The Global Catalogue of Microorganisms (GCM) 10K type strain sequencing project: providing services to taxonomists for standard genome sequencing and annotation.</title>
        <authorList>
            <consortium name="The Broad Institute Genomics Platform"/>
            <consortium name="The Broad Institute Genome Sequencing Center for Infectious Disease"/>
            <person name="Wu L."/>
            <person name="Ma J."/>
        </authorList>
    </citation>
    <scope>NUCLEOTIDE SEQUENCE [LARGE SCALE GENOMIC DNA]</scope>
    <source>
        <strain evidence="2">JCM 18126</strain>
    </source>
</reference>
<comment type="caution">
    <text evidence="1">The sequence shown here is derived from an EMBL/GenBank/DDBJ whole genome shotgun (WGS) entry which is preliminary data.</text>
</comment>
<evidence type="ECO:0000313" key="2">
    <source>
        <dbReference type="Proteomes" id="UP001501195"/>
    </source>
</evidence>
<accession>A0ABP9HWV4</accession>
<dbReference type="EMBL" id="BAABIL010000292">
    <property type="protein sequence ID" value="GAA4979971.1"/>
    <property type="molecule type" value="Genomic_DNA"/>
</dbReference>
<keyword evidence="2" id="KW-1185">Reference proteome</keyword>
<proteinExistence type="predicted"/>
<gene>
    <name evidence="1" type="ORF">GCM10023225_20300</name>
</gene>